<evidence type="ECO:0000313" key="2">
    <source>
        <dbReference type="EMBL" id="KAK7036887.1"/>
    </source>
</evidence>
<organism evidence="1 4">
    <name type="scientific">Favolaschia claudopus</name>
    <dbReference type="NCBI Taxonomy" id="2862362"/>
    <lineage>
        <taxon>Eukaryota</taxon>
        <taxon>Fungi</taxon>
        <taxon>Dikarya</taxon>
        <taxon>Basidiomycota</taxon>
        <taxon>Agaricomycotina</taxon>
        <taxon>Agaricomycetes</taxon>
        <taxon>Agaricomycetidae</taxon>
        <taxon>Agaricales</taxon>
        <taxon>Marasmiineae</taxon>
        <taxon>Mycenaceae</taxon>
        <taxon>Favolaschia</taxon>
    </lineage>
</organism>
<protein>
    <submittedName>
        <fullName evidence="1">Uncharacterized protein</fullName>
    </submittedName>
</protein>
<comment type="caution">
    <text evidence="1">The sequence shown here is derived from an EMBL/GenBank/DDBJ whole genome shotgun (WGS) entry which is preliminary data.</text>
</comment>
<evidence type="ECO:0000313" key="4">
    <source>
        <dbReference type="Proteomes" id="UP001362999"/>
    </source>
</evidence>
<dbReference type="EMBL" id="JAWWNJ010000018">
    <property type="protein sequence ID" value="KAK7036887.1"/>
    <property type="molecule type" value="Genomic_DNA"/>
</dbReference>
<sequence length="97" mass="10741">SFSNALKGNKQLGLLVKRLRVEGGYGPLMHTVLQFAPNIIDIFLSFDLQSSDNTSGLCKGLDLINPARLILWHDSSKFRGKKMISQLLDSLSRAIPN</sequence>
<accession>A0AAV9ZKE8</accession>
<dbReference type="EMBL" id="JAWWNJ010000018">
    <property type="protein sequence ID" value="KAK7036901.1"/>
    <property type="molecule type" value="Genomic_DNA"/>
</dbReference>
<evidence type="ECO:0000313" key="1">
    <source>
        <dbReference type="EMBL" id="KAK6984708.1"/>
    </source>
</evidence>
<dbReference type="Proteomes" id="UP001362999">
    <property type="component" value="Unassembled WGS sequence"/>
</dbReference>
<evidence type="ECO:0000313" key="3">
    <source>
        <dbReference type="EMBL" id="KAK7036901.1"/>
    </source>
</evidence>
<reference evidence="1 4" key="1">
    <citation type="journal article" date="2024" name="J Genomics">
        <title>Draft genome sequencing and assembly of Favolaschia claudopus CIRM-BRFM 2984 isolated from oak limbs.</title>
        <authorList>
            <person name="Navarro D."/>
            <person name="Drula E."/>
            <person name="Chaduli D."/>
            <person name="Cazenave R."/>
            <person name="Ahrendt S."/>
            <person name="Wang J."/>
            <person name="Lipzen A."/>
            <person name="Daum C."/>
            <person name="Barry K."/>
            <person name="Grigoriev I.V."/>
            <person name="Favel A."/>
            <person name="Rosso M.N."/>
            <person name="Martin F."/>
        </authorList>
    </citation>
    <scope>NUCLEOTIDE SEQUENCE [LARGE SCALE GENOMIC DNA]</scope>
    <source>
        <strain evidence="1 4">CIRM-BRFM 2984</strain>
    </source>
</reference>
<name>A0AAV9ZKE8_9AGAR</name>
<proteinExistence type="predicted"/>
<gene>
    <name evidence="2" type="ORF">R3P38DRAFT_2517075</name>
    <name evidence="3" type="ORF">R3P38DRAFT_2517116</name>
    <name evidence="1" type="ORF">R3P38DRAFT_2575582</name>
</gene>
<feature type="non-terminal residue" evidence="1">
    <location>
        <position position="1"/>
    </location>
</feature>
<dbReference type="EMBL" id="JAWWNJ010000135">
    <property type="protein sequence ID" value="KAK6984708.1"/>
    <property type="molecule type" value="Genomic_DNA"/>
</dbReference>
<keyword evidence="4" id="KW-1185">Reference proteome</keyword>
<dbReference type="AlphaFoldDB" id="A0AAV9ZKE8"/>